<evidence type="ECO:0000256" key="1">
    <source>
        <dbReference type="ARBA" id="ARBA00006845"/>
    </source>
</evidence>
<dbReference type="SUPFAM" id="SSF52038">
    <property type="entry name" value="Barstar-related"/>
    <property type="match status" value="1"/>
</dbReference>
<reference evidence="3 4" key="1">
    <citation type="submission" date="2023-03" db="EMBL/GenBank/DDBJ databases">
        <title>Bacillus Genome Sequencing.</title>
        <authorList>
            <person name="Dunlap C."/>
        </authorList>
    </citation>
    <scope>NUCLEOTIDE SEQUENCE [LARGE SCALE GENOMIC DNA]</scope>
    <source>
        <strain evidence="3 4">NRS-1351</strain>
    </source>
</reference>
<accession>A0ABU6D5R0</accession>
<dbReference type="Gene3D" id="3.30.370.10">
    <property type="entry name" value="Barstar-like"/>
    <property type="match status" value="1"/>
</dbReference>
<name>A0ABU6D5R0_9BACL</name>
<comment type="caution">
    <text evidence="3">The sequence shown here is derived from an EMBL/GenBank/DDBJ whole genome shotgun (WGS) entry which is preliminary data.</text>
</comment>
<dbReference type="Proteomes" id="UP001355653">
    <property type="component" value="Unassembled WGS sequence"/>
</dbReference>
<evidence type="ECO:0000313" key="3">
    <source>
        <dbReference type="EMBL" id="MEB4793060.1"/>
    </source>
</evidence>
<gene>
    <name evidence="3" type="ORF">P5G65_04075</name>
</gene>
<dbReference type="EMBL" id="JAROBY010000007">
    <property type="protein sequence ID" value="MEB4793060.1"/>
    <property type="molecule type" value="Genomic_DNA"/>
</dbReference>
<evidence type="ECO:0000259" key="2">
    <source>
        <dbReference type="Pfam" id="PF01337"/>
    </source>
</evidence>
<feature type="domain" description="Barstar (barnase inhibitor)" evidence="2">
    <location>
        <begin position="166"/>
        <end position="234"/>
    </location>
</feature>
<dbReference type="RefSeq" id="WP_127454807.1">
    <property type="nucleotide sequence ID" value="NZ_JAROBY010000007.1"/>
</dbReference>
<dbReference type="InterPro" id="IPR000468">
    <property type="entry name" value="Barstar"/>
</dbReference>
<comment type="similarity">
    <text evidence="1">Belongs to the barstar family.</text>
</comment>
<keyword evidence="4" id="KW-1185">Reference proteome</keyword>
<dbReference type="Pfam" id="PF01337">
    <property type="entry name" value="Barstar"/>
    <property type="match status" value="1"/>
</dbReference>
<organism evidence="3 4">
    <name type="scientific">Paenibacillus chondroitinus</name>
    <dbReference type="NCBI Taxonomy" id="59842"/>
    <lineage>
        <taxon>Bacteria</taxon>
        <taxon>Bacillati</taxon>
        <taxon>Bacillota</taxon>
        <taxon>Bacilli</taxon>
        <taxon>Bacillales</taxon>
        <taxon>Paenibacillaceae</taxon>
        <taxon>Paenibacillus</taxon>
    </lineage>
</organism>
<protein>
    <submittedName>
        <fullName evidence="3">Barstar family protein</fullName>
    </submittedName>
</protein>
<proteinExistence type="inferred from homology"/>
<dbReference type="InterPro" id="IPR035905">
    <property type="entry name" value="Barstar-like_sf"/>
</dbReference>
<evidence type="ECO:0000313" key="4">
    <source>
        <dbReference type="Proteomes" id="UP001355653"/>
    </source>
</evidence>
<sequence>MNKYLLVEDENNLIIGECNDIIGFLDGRKKIACYIYEITFVGLQFRETYIQHCLTTKSRMSGMHIHILSQGKDVIGEYFFVPEKPYRFNKEDAANRERINFTISGGFATTPSIDASEIWNKWVTSKPLTINNWVALTQKQRKGWMEVIRLHSIFNQNRFRFVEQNHFYLDMTNVVDPLSFYCALGEAMNGPGGYYGFTLDSLEDCFYGGFGATPPFTLHLMNADFNELKEQKTIENNDLLKLQRIKELLISKEVTMVLDTSPNHSK</sequence>